<dbReference type="Gene3D" id="3.90.320.10">
    <property type="match status" value="1"/>
</dbReference>
<evidence type="ECO:0000256" key="14">
    <source>
        <dbReference type="ARBA" id="ARBA00048988"/>
    </source>
</evidence>
<evidence type="ECO:0000256" key="5">
    <source>
        <dbReference type="ARBA" id="ARBA00022801"/>
    </source>
</evidence>
<evidence type="ECO:0000256" key="1">
    <source>
        <dbReference type="ARBA" id="ARBA00009922"/>
    </source>
</evidence>
<keyword evidence="4" id="KW-0227">DNA damage</keyword>
<dbReference type="Pfam" id="PF12705">
    <property type="entry name" value="PDDEXK_1"/>
    <property type="match status" value="1"/>
</dbReference>
<comment type="caution">
    <text evidence="18">The sequence shown here is derived from an EMBL/GenBank/DDBJ whole genome shotgun (WGS) entry which is preliminary data.</text>
</comment>
<evidence type="ECO:0000256" key="10">
    <source>
        <dbReference type="ARBA" id="ARBA00023204"/>
    </source>
</evidence>
<keyword evidence="9" id="KW-0238">DNA-binding</keyword>
<dbReference type="InterPro" id="IPR038726">
    <property type="entry name" value="PDDEXK_AddAB-type"/>
</dbReference>
<comment type="catalytic activity">
    <reaction evidence="12">
        <text>Couples ATP hydrolysis with the unwinding of duplex DNA by translocating in the 3'-5' direction.</text>
        <dbReference type="EC" id="5.6.2.4"/>
    </reaction>
</comment>
<keyword evidence="10" id="KW-0234">DNA repair</keyword>
<gene>
    <name evidence="18" type="ORF">GCM10010403_44140</name>
</gene>
<keyword evidence="19" id="KW-1185">Reference proteome</keyword>
<evidence type="ECO:0000256" key="9">
    <source>
        <dbReference type="ARBA" id="ARBA00023125"/>
    </source>
</evidence>
<dbReference type="EC" id="5.6.2.4" evidence="13"/>
<evidence type="ECO:0000256" key="8">
    <source>
        <dbReference type="ARBA" id="ARBA00022840"/>
    </source>
</evidence>
<dbReference type="PROSITE" id="PS51217">
    <property type="entry name" value="UVRD_HELICASE_CTER"/>
    <property type="match status" value="1"/>
</dbReference>
<evidence type="ECO:0000256" key="3">
    <source>
        <dbReference type="ARBA" id="ARBA00022741"/>
    </source>
</evidence>
<evidence type="ECO:0000256" key="4">
    <source>
        <dbReference type="ARBA" id="ARBA00022763"/>
    </source>
</evidence>
<dbReference type="InterPro" id="IPR014017">
    <property type="entry name" value="DNA_helicase_UvrD-like_C"/>
</dbReference>
<dbReference type="PANTHER" id="PTHR11070">
    <property type="entry name" value="UVRD / RECB / PCRA DNA HELICASE FAMILY MEMBER"/>
    <property type="match status" value="1"/>
</dbReference>
<dbReference type="PROSITE" id="PS51198">
    <property type="entry name" value="UVRD_HELICASE_ATP_BIND"/>
    <property type="match status" value="1"/>
</dbReference>
<evidence type="ECO:0000256" key="12">
    <source>
        <dbReference type="ARBA" id="ARBA00034617"/>
    </source>
</evidence>
<evidence type="ECO:0000256" key="13">
    <source>
        <dbReference type="ARBA" id="ARBA00034808"/>
    </source>
</evidence>
<evidence type="ECO:0000313" key="18">
    <source>
        <dbReference type="EMBL" id="GAA2345717.1"/>
    </source>
</evidence>
<keyword evidence="3 15" id="KW-0547">Nucleotide-binding</keyword>
<evidence type="ECO:0000256" key="15">
    <source>
        <dbReference type="PROSITE-ProRule" id="PRU00560"/>
    </source>
</evidence>
<dbReference type="Gene3D" id="1.10.486.10">
    <property type="entry name" value="PCRA, domain 4"/>
    <property type="match status" value="1"/>
</dbReference>
<dbReference type="Gene3D" id="1.10.10.160">
    <property type="match status" value="1"/>
</dbReference>
<keyword evidence="2" id="KW-0540">Nuclease</keyword>
<keyword evidence="5 15" id="KW-0378">Hydrolase</keyword>
<sequence length="1038" mass="112000">MIPYGSMGSVLDLRYELTDPPADRFAFELDAAQRAVVEHASGPLLVRGGPQTGKTEALLRAVIAKVEAGVAPDSILVFGLRRQDTAHLRSRLNAATAAHSAAEVGVFTFAAFAFALLRASAVAAGLDEPRLLTGPEADALIRSMLEGEDFGWPAGFDEAVKTYAFAQQLRDLVLRCGERGLSAPELARLGAEHDRPEWQTAARFYDRYVTTLALQSMSSALYDSAEIVRAAAAALRRDPELFPRPAWVFVDDLQDATPAHLRLLELLAGDGANLVAAGSPDTAVFGFQGGDPESVRDFPFRFTSRDGAEAPAVQLDDTHDTALAPLAATTTLSRRLRGHDRDRKRGTASEETGRVDVVYLPSPTREAVYLADVARRSHLLDGVPYGDMAVVVKSASEIPRLRRAMQHAGVPTRQAADDVPLPAHPTVRNLLHLVLVGRGRERLDESNAAGLLHSAYGGADPFEERRLRQELRRLAVAADNFSPGADLLVETLRDPERTAALPEEDWAEPARRLGALFTAAREGTGLSGTLWAVWEASAMSERLRRRALSGDRRAQRADAELDAVIALFDLAADYEKKQPGAGVEVFCEHVLHQQLPGDFLSARAELGDAVTLATAHAAHGRRWEFVIVAGAQEGAWPNLRPRGSLLGAEALVDVIDGRADVDQVAQLLDEERRLFYNACTRARARLLVTAVDSEEAQPSRFSAELGVEPTAAPRRGRPLSLAALTARLREAVVDSGHAERDAAAAALRRLAESGVPGADPARWWGLATVSDERALALAGETIRISPSQVEKTQQCGLRWVLESHGGDSGDLLPRHLGTLLHAAAEAVTVDPAADPKAVMEQVVGEHFDRLPFEAPWHAEQQRQRVSGAVERFAKWLSANRRELIGAERSFRLKLEVGPPGVEVVMSGQIDRLERDAAGRLYVVDLKTGKSAVSKADAQTNPQLGIYQLAIAEGAFAEGAEPGGAELVYPNAKGATAVARQQGPLGEHENPDWARELAGDTAVRMAGSVFEARNTSKCETCSVKRCCPIADEGRQVTDE</sequence>
<feature type="binding site" evidence="15">
    <location>
        <begin position="48"/>
        <end position="55"/>
    </location>
    <ligand>
        <name>ATP</name>
        <dbReference type="ChEBI" id="CHEBI:30616"/>
    </ligand>
</feature>
<comment type="catalytic activity">
    <reaction evidence="14">
        <text>ATP + H2O = ADP + phosphate + H(+)</text>
        <dbReference type="Rhea" id="RHEA:13065"/>
        <dbReference type="ChEBI" id="CHEBI:15377"/>
        <dbReference type="ChEBI" id="CHEBI:15378"/>
        <dbReference type="ChEBI" id="CHEBI:30616"/>
        <dbReference type="ChEBI" id="CHEBI:43474"/>
        <dbReference type="ChEBI" id="CHEBI:456216"/>
        <dbReference type="EC" id="5.6.2.4"/>
    </reaction>
</comment>
<evidence type="ECO:0000259" key="17">
    <source>
        <dbReference type="PROSITE" id="PS51217"/>
    </source>
</evidence>
<feature type="domain" description="UvrD-like helicase ATP-binding" evidence="16">
    <location>
        <begin position="27"/>
        <end position="339"/>
    </location>
</feature>
<name>A0ABP5T5J5_9ACTN</name>
<dbReference type="Gene3D" id="3.40.50.300">
    <property type="entry name" value="P-loop containing nucleotide triphosphate hydrolases"/>
    <property type="match status" value="2"/>
</dbReference>
<protein>
    <recommendedName>
        <fullName evidence="13">DNA 3'-5' helicase</fullName>
        <ecNumber evidence="13">5.6.2.4</ecNumber>
    </recommendedName>
</protein>
<dbReference type="InterPro" id="IPR013986">
    <property type="entry name" value="DExx_box_DNA_helicase_dom_sf"/>
</dbReference>
<keyword evidence="7" id="KW-0269">Exonuclease</keyword>
<evidence type="ECO:0000256" key="11">
    <source>
        <dbReference type="ARBA" id="ARBA00023235"/>
    </source>
</evidence>
<reference evidence="19" key="1">
    <citation type="journal article" date="2019" name="Int. J. Syst. Evol. Microbiol.">
        <title>The Global Catalogue of Microorganisms (GCM) 10K type strain sequencing project: providing services to taxonomists for standard genome sequencing and annotation.</title>
        <authorList>
            <consortium name="The Broad Institute Genomics Platform"/>
            <consortium name="The Broad Institute Genome Sequencing Center for Infectious Disease"/>
            <person name="Wu L."/>
            <person name="Ma J."/>
        </authorList>
    </citation>
    <scope>NUCLEOTIDE SEQUENCE [LARGE SCALE GENOMIC DNA]</scope>
    <source>
        <strain evidence="19">JCM 6238</strain>
    </source>
</reference>
<evidence type="ECO:0000256" key="7">
    <source>
        <dbReference type="ARBA" id="ARBA00022839"/>
    </source>
</evidence>
<dbReference type="EMBL" id="BAAASX010000008">
    <property type="protein sequence ID" value="GAA2345717.1"/>
    <property type="molecule type" value="Genomic_DNA"/>
</dbReference>
<evidence type="ECO:0000256" key="6">
    <source>
        <dbReference type="ARBA" id="ARBA00022806"/>
    </source>
</evidence>
<evidence type="ECO:0000256" key="2">
    <source>
        <dbReference type="ARBA" id="ARBA00022722"/>
    </source>
</evidence>
<dbReference type="InterPro" id="IPR014016">
    <property type="entry name" value="UvrD-like_ATP-bd"/>
</dbReference>
<accession>A0ABP5T5J5</accession>
<comment type="similarity">
    <text evidence="1">Belongs to the helicase family. UvrD subfamily.</text>
</comment>
<dbReference type="SUPFAM" id="SSF52540">
    <property type="entry name" value="P-loop containing nucleoside triphosphate hydrolases"/>
    <property type="match status" value="1"/>
</dbReference>
<dbReference type="Pfam" id="PF00580">
    <property type="entry name" value="UvrD-helicase"/>
    <property type="match status" value="1"/>
</dbReference>
<dbReference type="InterPro" id="IPR011604">
    <property type="entry name" value="PDDEXK-like_dom_sf"/>
</dbReference>
<keyword evidence="6 15" id="KW-0347">Helicase</keyword>
<feature type="domain" description="UvrD-like helicase C-terminal" evidence="17">
    <location>
        <begin position="324"/>
        <end position="620"/>
    </location>
</feature>
<dbReference type="Proteomes" id="UP001501584">
    <property type="component" value="Unassembled WGS sequence"/>
</dbReference>
<dbReference type="InterPro" id="IPR000212">
    <property type="entry name" value="DNA_helicase_UvrD/REP"/>
</dbReference>
<keyword evidence="8 15" id="KW-0067">ATP-binding</keyword>
<keyword evidence="11" id="KW-0413">Isomerase</keyword>
<evidence type="ECO:0000313" key="19">
    <source>
        <dbReference type="Proteomes" id="UP001501584"/>
    </source>
</evidence>
<dbReference type="Pfam" id="PF13361">
    <property type="entry name" value="UvrD_C"/>
    <property type="match status" value="1"/>
</dbReference>
<organism evidence="18 19">
    <name type="scientific">Glycomyces rutgersensis</name>
    <dbReference type="NCBI Taxonomy" id="58115"/>
    <lineage>
        <taxon>Bacteria</taxon>
        <taxon>Bacillati</taxon>
        <taxon>Actinomycetota</taxon>
        <taxon>Actinomycetes</taxon>
        <taxon>Glycomycetales</taxon>
        <taxon>Glycomycetaceae</taxon>
        <taxon>Glycomyces</taxon>
    </lineage>
</organism>
<evidence type="ECO:0000259" key="16">
    <source>
        <dbReference type="PROSITE" id="PS51198"/>
    </source>
</evidence>
<dbReference type="GO" id="GO:0004386">
    <property type="term" value="F:helicase activity"/>
    <property type="evidence" value="ECO:0007669"/>
    <property type="project" value="UniProtKB-KW"/>
</dbReference>
<dbReference type="PANTHER" id="PTHR11070:SF59">
    <property type="entry name" value="DNA 3'-5' HELICASE"/>
    <property type="match status" value="1"/>
</dbReference>
<proteinExistence type="inferred from homology"/>
<dbReference type="InterPro" id="IPR027417">
    <property type="entry name" value="P-loop_NTPase"/>
</dbReference>